<name>A0A2P5G0Q6_TREOI</name>
<feature type="non-terminal residue" evidence="1">
    <location>
        <position position="1"/>
    </location>
</feature>
<organism evidence="1 2">
    <name type="scientific">Trema orientale</name>
    <name type="common">Charcoal tree</name>
    <name type="synonym">Celtis orientalis</name>
    <dbReference type="NCBI Taxonomy" id="63057"/>
    <lineage>
        <taxon>Eukaryota</taxon>
        <taxon>Viridiplantae</taxon>
        <taxon>Streptophyta</taxon>
        <taxon>Embryophyta</taxon>
        <taxon>Tracheophyta</taxon>
        <taxon>Spermatophyta</taxon>
        <taxon>Magnoliopsida</taxon>
        <taxon>eudicotyledons</taxon>
        <taxon>Gunneridae</taxon>
        <taxon>Pentapetalae</taxon>
        <taxon>rosids</taxon>
        <taxon>fabids</taxon>
        <taxon>Rosales</taxon>
        <taxon>Cannabaceae</taxon>
        <taxon>Trema</taxon>
    </lineage>
</organism>
<keyword evidence="2" id="KW-1185">Reference proteome</keyword>
<dbReference type="InParanoid" id="A0A2P5G0Q6"/>
<evidence type="ECO:0000313" key="1">
    <source>
        <dbReference type="EMBL" id="POO03599.1"/>
    </source>
</evidence>
<sequence length="47" mass="5790">KSSLYFFYKYFNIFYELYIYYTYIIKTKEFLALKCPSLLGDNLIPKI</sequence>
<proteinExistence type="predicted"/>
<evidence type="ECO:0000313" key="2">
    <source>
        <dbReference type="Proteomes" id="UP000237000"/>
    </source>
</evidence>
<dbReference type="AlphaFoldDB" id="A0A2P5G0Q6"/>
<gene>
    <name evidence="1" type="ORF">TorRG33x02_008040</name>
</gene>
<dbReference type="EMBL" id="JXTC01000002">
    <property type="protein sequence ID" value="POO03599.1"/>
    <property type="molecule type" value="Genomic_DNA"/>
</dbReference>
<reference evidence="2" key="1">
    <citation type="submission" date="2016-06" db="EMBL/GenBank/DDBJ databases">
        <title>Parallel loss of symbiosis genes in relatives of nitrogen-fixing non-legume Parasponia.</title>
        <authorList>
            <person name="Van Velzen R."/>
            <person name="Holmer R."/>
            <person name="Bu F."/>
            <person name="Rutten L."/>
            <person name="Van Zeijl A."/>
            <person name="Liu W."/>
            <person name="Santuari L."/>
            <person name="Cao Q."/>
            <person name="Sharma T."/>
            <person name="Shen D."/>
            <person name="Roswanjaya Y."/>
            <person name="Wardhani T."/>
            <person name="Kalhor M.S."/>
            <person name="Jansen J."/>
            <person name="Van den Hoogen J."/>
            <person name="Gungor B."/>
            <person name="Hartog M."/>
            <person name="Hontelez J."/>
            <person name="Verver J."/>
            <person name="Yang W.-C."/>
            <person name="Schijlen E."/>
            <person name="Repin R."/>
            <person name="Schilthuizen M."/>
            <person name="Schranz E."/>
            <person name="Heidstra R."/>
            <person name="Miyata K."/>
            <person name="Fedorova E."/>
            <person name="Kohlen W."/>
            <person name="Bisseling T."/>
            <person name="Smit S."/>
            <person name="Geurts R."/>
        </authorList>
    </citation>
    <scope>NUCLEOTIDE SEQUENCE [LARGE SCALE GENOMIC DNA]</scope>
    <source>
        <strain evidence="2">cv. RG33-2</strain>
    </source>
</reference>
<protein>
    <submittedName>
        <fullName evidence="1">Uncharacterized protein</fullName>
    </submittedName>
</protein>
<dbReference type="Proteomes" id="UP000237000">
    <property type="component" value="Unassembled WGS sequence"/>
</dbReference>
<comment type="caution">
    <text evidence="1">The sequence shown here is derived from an EMBL/GenBank/DDBJ whole genome shotgun (WGS) entry which is preliminary data.</text>
</comment>
<accession>A0A2P5G0Q6</accession>